<evidence type="ECO:0000256" key="3">
    <source>
        <dbReference type="ARBA" id="ARBA00022692"/>
    </source>
</evidence>
<feature type="transmembrane region" description="Helical" evidence="6">
    <location>
        <begin position="292"/>
        <end position="312"/>
    </location>
</feature>
<evidence type="ECO:0000259" key="7">
    <source>
        <dbReference type="PROSITE" id="PS50850"/>
    </source>
</evidence>
<proteinExistence type="predicted"/>
<feature type="domain" description="Major facilitator superfamily (MFS) profile" evidence="7">
    <location>
        <begin position="22"/>
        <end position="407"/>
    </location>
</feature>
<keyword evidence="2" id="KW-0813">Transport</keyword>
<feature type="transmembrane region" description="Helical" evidence="6">
    <location>
        <begin position="324"/>
        <end position="347"/>
    </location>
</feature>
<organism evidence="8 9">
    <name type="scientific">Kangsaoukella pontilimi</name>
    <dbReference type="NCBI Taxonomy" id="2691042"/>
    <lineage>
        <taxon>Bacteria</taxon>
        <taxon>Pseudomonadati</taxon>
        <taxon>Pseudomonadota</taxon>
        <taxon>Alphaproteobacteria</taxon>
        <taxon>Rhodobacterales</taxon>
        <taxon>Paracoccaceae</taxon>
        <taxon>Kangsaoukella</taxon>
    </lineage>
</organism>
<dbReference type="GO" id="GO:0022857">
    <property type="term" value="F:transmembrane transporter activity"/>
    <property type="evidence" value="ECO:0007669"/>
    <property type="project" value="InterPro"/>
</dbReference>
<evidence type="ECO:0000313" key="9">
    <source>
        <dbReference type="Proteomes" id="UP000480350"/>
    </source>
</evidence>
<dbReference type="SUPFAM" id="SSF103473">
    <property type="entry name" value="MFS general substrate transporter"/>
    <property type="match status" value="1"/>
</dbReference>
<feature type="transmembrane region" description="Helical" evidence="6">
    <location>
        <begin position="147"/>
        <end position="167"/>
    </location>
</feature>
<dbReference type="PROSITE" id="PS50850">
    <property type="entry name" value="MFS"/>
    <property type="match status" value="1"/>
</dbReference>
<dbReference type="PANTHER" id="PTHR23502:SF132">
    <property type="entry name" value="POLYAMINE TRANSPORTER 2-RELATED"/>
    <property type="match status" value="1"/>
</dbReference>
<feature type="transmembrane region" description="Helical" evidence="6">
    <location>
        <begin position="89"/>
        <end position="107"/>
    </location>
</feature>
<feature type="transmembrane region" description="Helical" evidence="6">
    <location>
        <begin position="354"/>
        <end position="381"/>
    </location>
</feature>
<keyword evidence="9" id="KW-1185">Reference proteome</keyword>
<dbReference type="PANTHER" id="PTHR23502">
    <property type="entry name" value="MAJOR FACILITATOR SUPERFAMILY"/>
    <property type="match status" value="1"/>
</dbReference>
<accession>A0A7C9MCN7</accession>
<feature type="transmembrane region" description="Helical" evidence="6">
    <location>
        <begin position="113"/>
        <end position="135"/>
    </location>
</feature>
<dbReference type="Gene3D" id="1.20.1720.10">
    <property type="entry name" value="Multidrug resistance protein D"/>
    <property type="match status" value="1"/>
</dbReference>
<sequence length="413" mass="42906">MSASADIAAARPSRAPVSQPELIALVAMLMATVAFSIDAMLPALPAIARDVAGGDQARTALVIAAFMLGMGAGTLFSGPLSDAFGRHRIATWGAVLYIAAALAGAMADSLETLIAARLVQGIGAAGPRIVALAIIRDLYSGRQMARIVSFTMTVFALVPVLAPSLGAGLEWAFGWRGIFFAFAIFSALSILWLRLRLPETLPAESRRPFRLAMLKAGLTEIVAHAQVRRATATQALIYTVLFACLLSSQPVFDITFDRAATFPLWFGLVAAVSAGGSFLNARIVVRLGMLRVIRGALSVMAVYAALYLALLLTTGTAHALGFPLYLLLLIAGFSLAGLCIGNLNALAMQPLGHIAGLAASTISAVATSAGAVMAIPVTLLFDGTPRAAAIGILVATVAALTLTRRLTEPAEPL</sequence>
<protein>
    <submittedName>
        <fullName evidence="8">MFS transporter</fullName>
    </submittedName>
</protein>
<evidence type="ECO:0000313" key="8">
    <source>
        <dbReference type="EMBL" id="MXQ07232.1"/>
    </source>
</evidence>
<feature type="transmembrane region" description="Helical" evidence="6">
    <location>
        <begin position="264"/>
        <end position="285"/>
    </location>
</feature>
<evidence type="ECO:0000256" key="2">
    <source>
        <dbReference type="ARBA" id="ARBA00022448"/>
    </source>
</evidence>
<dbReference type="AlphaFoldDB" id="A0A7C9MCN7"/>
<feature type="transmembrane region" description="Helical" evidence="6">
    <location>
        <begin position="235"/>
        <end position="252"/>
    </location>
</feature>
<feature type="transmembrane region" description="Helical" evidence="6">
    <location>
        <begin position="173"/>
        <end position="193"/>
    </location>
</feature>
<dbReference type="GO" id="GO:0005886">
    <property type="term" value="C:plasma membrane"/>
    <property type="evidence" value="ECO:0007669"/>
    <property type="project" value="TreeGrafter"/>
</dbReference>
<evidence type="ECO:0000256" key="4">
    <source>
        <dbReference type="ARBA" id="ARBA00022989"/>
    </source>
</evidence>
<name>A0A7C9MCN7_9RHOB</name>
<dbReference type="RefSeq" id="WP_160763117.1">
    <property type="nucleotide sequence ID" value="NZ_WUPT01000001.1"/>
</dbReference>
<gene>
    <name evidence="8" type="ORF">GQ651_05175</name>
</gene>
<comment type="caution">
    <text evidence="8">The sequence shown here is derived from an EMBL/GenBank/DDBJ whole genome shotgun (WGS) entry which is preliminary data.</text>
</comment>
<reference evidence="8 9" key="2">
    <citation type="submission" date="2020-03" db="EMBL/GenBank/DDBJ databases">
        <title>Kangsaoukella pontilimi gen. nov., sp. nov., a new member of the family Rhodobacteraceae isolated from a tidal mudflat.</title>
        <authorList>
            <person name="Kim I.S."/>
        </authorList>
    </citation>
    <scope>NUCLEOTIDE SEQUENCE [LARGE SCALE GENOMIC DNA]</scope>
    <source>
        <strain evidence="8 9">GH1-50</strain>
    </source>
</reference>
<keyword evidence="5 6" id="KW-0472">Membrane</keyword>
<evidence type="ECO:0000256" key="5">
    <source>
        <dbReference type="ARBA" id="ARBA00023136"/>
    </source>
</evidence>
<dbReference type="InterPro" id="IPR011701">
    <property type="entry name" value="MFS"/>
</dbReference>
<feature type="transmembrane region" description="Helical" evidence="6">
    <location>
        <begin position="59"/>
        <end position="77"/>
    </location>
</feature>
<reference evidence="8 9" key="1">
    <citation type="submission" date="2019-12" db="EMBL/GenBank/DDBJ databases">
        <authorList>
            <person name="Lee S.D."/>
        </authorList>
    </citation>
    <scope>NUCLEOTIDE SEQUENCE [LARGE SCALE GENOMIC DNA]</scope>
    <source>
        <strain evidence="8 9">GH1-50</strain>
    </source>
</reference>
<dbReference type="Proteomes" id="UP000480350">
    <property type="component" value="Unassembled WGS sequence"/>
</dbReference>
<keyword evidence="4 6" id="KW-1133">Transmembrane helix</keyword>
<dbReference type="InterPro" id="IPR036259">
    <property type="entry name" value="MFS_trans_sf"/>
</dbReference>
<dbReference type="InterPro" id="IPR020846">
    <property type="entry name" value="MFS_dom"/>
</dbReference>
<feature type="transmembrane region" description="Helical" evidence="6">
    <location>
        <begin position="22"/>
        <end position="47"/>
    </location>
</feature>
<dbReference type="EMBL" id="WUPT01000001">
    <property type="protein sequence ID" value="MXQ07232.1"/>
    <property type="molecule type" value="Genomic_DNA"/>
</dbReference>
<evidence type="ECO:0000256" key="1">
    <source>
        <dbReference type="ARBA" id="ARBA00004141"/>
    </source>
</evidence>
<comment type="subcellular location">
    <subcellularLocation>
        <location evidence="1">Membrane</location>
        <topology evidence="1">Multi-pass membrane protein</topology>
    </subcellularLocation>
</comment>
<feature type="transmembrane region" description="Helical" evidence="6">
    <location>
        <begin position="387"/>
        <end position="403"/>
    </location>
</feature>
<evidence type="ECO:0000256" key="6">
    <source>
        <dbReference type="SAM" id="Phobius"/>
    </source>
</evidence>
<keyword evidence="3 6" id="KW-0812">Transmembrane</keyword>
<dbReference type="Pfam" id="PF07690">
    <property type="entry name" value="MFS_1"/>
    <property type="match status" value="1"/>
</dbReference>